<keyword evidence="3" id="KW-0732">Signal</keyword>
<name>A0A6P5XPF4_DURZI</name>
<keyword evidence="1" id="KW-0175">Coiled coil</keyword>
<accession>A0A6P5XPF4</accession>
<feature type="coiled-coil region" evidence="1">
    <location>
        <begin position="74"/>
        <end position="200"/>
    </location>
</feature>
<sequence length="445" mass="51665">MATLQKSLLFLLLLLLIFTQITSNPSPEIVEAFSSEPGDSALEHDVDHLKSKISVLESTIDERSHELSIKDESIRQLEMAIQEKSDSISSLQIEIEYFQQKATLDAKDQMSNSHVRATELEKQVDNLRKEIEMQNKKKDALEVRTNVAEGKIRELNLKLEDIQRINSEQKSKIHNAEHALQLAQEEMMKAKLRADSVSKELREVHGKWLPHWIAVHIFHFQSYLVFHWNEHGRPALDITIQKAFKKKDQLKRWAEPQIRNVNTHLIPMIKEEWSNFINYLEPHLQSLLSKIIEVYNASKNSLTPHLVKARKLTDPYIQEVKKFSEPYINLVVMVTKPHYETMQVALKPYTKKSIRTYRKLIKSACLYHHQVQETLKSHVLTRSLANIDLAWVLATAGLTLPILVLFKVFSVIFSGKTKGRTFGASINHTRRRMKRHHPDKYSQGR</sequence>
<dbReference type="KEGG" id="dzi:111285066"/>
<keyword evidence="4" id="KW-1185">Reference proteome</keyword>
<proteinExistence type="predicted"/>
<dbReference type="Proteomes" id="UP000515121">
    <property type="component" value="Unplaced"/>
</dbReference>
<dbReference type="OrthoDB" id="2017695at2759"/>
<dbReference type="Gene3D" id="1.20.5.170">
    <property type="match status" value="1"/>
</dbReference>
<keyword evidence="2" id="KW-0812">Transmembrane</keyword>
<feature type="signal peptide" evidence="3">
    <location>
        <begin position="1"/>
        <end position="23"/>
    </location>
</feature>
<evidence type="ECO:0000256" key="2">
    <source>
        <dbReference type="SAM" id="Phobius"/>
    </source>
</evidence>
<dbReference type="AlphaFoldDB" id="A0A6P5XPF4"/>
<dbReference type="PANTHER" id="PTHR34360:SF1">
    <property type="entry name" value="OS08G0519400 PROTEIN"/>
    <property type="match status" value="1"/>
</dbReference>
<dbReference type="RefSeq" id="XP_022730028.1">
    <property type="nucleotide sequence ID" value="XM_022874293.1"/>
</dbReference>
<evidence type="ECO:0000313" key="5">
    <source>
        <dbReference type="RefSeq" id="XP_022730028.1"/>
    </source>
</evidence>
<evidence type="ECO:0000313" key="4">
    <source>
        <dbReference type="Proteomes" id="UP000515121"/>
    </source>
</evidence>
<dbReference type="SUPFAM" id="SSF57997">
    <property type="entry name" value="Tropomyosin"/>
    <property type="match status" value="1"/>
</dbReference>
<evidence type="ECO:0000256" key="1">
    <source>
        <dbReference type="SAM" id="Coils"/>
    </source>
</evidence>
<dbReference type="SUPFAM" id="SSF58113">
    <property type="entry name" value="Apolipoprotein A-I"/>
    <property type="match status" value="1"/>
</dbReference>
<reference evidence="5" key="1">
    <citation type="submission" date="2025-08" db="UniProtKB">
        <authorList>
            <consortium name="RefSeq"/>
        </authorList>
    </citation>
    <scope>IDENTIFICATION</scope>
    <source>
        <tissue evidence="5">Fruit stalk</tissue>
    </source>
</reference>
<keyword evidence="2" id="KW-0472">Membrane</keyword>
<evidence type="ECO:0000256" key="3">
    <source>
        <dbReference type="SAM" id="SignalP"/>
    </source>
</evidence>
<gene>
    <name evidence="5" type="primary">LOC111285066</name>
</gene>
<dbReference type="GeneID" id="111285066"/>
<keyword evidence="2" id="KW-1133">Transmembrane helix</keyword>
<organism evidence="4 5">
    <name type="scientific">Durio zibethinus</name>
    <name type="common">Durian</name>
    <dbReference type="NCBI Taxonomy" id="66656"/>
    <lineage>
        <taxon>Eukaryota</taxon>
        <taxon>Viridiplantae</taxon>
        <taxon>Streptophyta</taxon>
        <taxon>Embryophyta</taxon>
        <taxon>Tracheophyta</taxon>
        <taxon>Spermatophyta</taxon>
        <taxon>Magnoliopsida</taxon>
        <taxon>eudicotyledons</taxon>
        <taxon>Gunneridae</taxon>
        <taxon>Pentapetalae</taxon>
        <taxon>rosids</taxon>
        <taxon>malvids</taxon>
        <taxon>Malvales</taxon>
        <taxon>Malvaceae</taxon>
        <taxon>Helicteroideae</taxon>
        <taxon>Durio</taxon>
    </lineage>
</organism>
<feature type="chain" id="PRO_5028102380" evidence="3">
    <location>
        <begin position="24"/>
        <end position="445"/>
    </location>
</feature>
<feature type="transmembrane region" description="Helical" evidence="2">
    <location>
        <begin position="389"/>
        <end position="413"/>
    </location>
</feature>
<protein>
    <submittedName>
        <fullName evidence="5">Uncharacterized protein LOC111285066 isoform X1</fullName>
    </submittedName>
</protein>
<dbReference type="PANTHER" id="PTHR34360">
    <property type="entry name" value="OS08G0519400 PROTEIN"/>
    <property type="match status" value="1"/>
</dbReference>